<organism evidence="1 2">
    <name type="scientific">Vairimorpha ceranae</name>
    <dbReference type="NCBI Taxonomy" id="40302"/>
    <lineage>
        <taxon>Eukaryota</taxon>
        <taxon>Fungi</taxon>
        <taxon>Fungi incertae sedis</taxon>
        <taxon>Microsporidia</taxon>
        <taxon>Nosematidae</taxon>
        <taxon>Vairimorpha</taxon>
    </lineage>
</organism>
<dbReference type="GeneID" id="36319691"/>
<name>A0A0F9YRW3_9MICR</name>
<protein>
    <submittedName>
        <fullName evidence="1">Uncharacterized protein</fullName>
    </submittedName>
</protein>
<comment type="caution">
    <text evidence="1">The sequence shown here is derived from an EMBL/GenBank/DDBJ whole genome shotgun (WGS) entry which is preliminary data.</text>
</comment>
<dbReference type="RefSeq" id="XP_024331079.1">
    <property type="nucleotide sequence ID" value="XM_024474763.1"/>
</dbReference>
<dbReference type="EMBL" id="JPQZ01000024">
    <property type="protein sequence ID" value="KKO75337.1"/>
    <property type="molecule type" value="Genomic_DNA"/>
</dbReference>
<dbReference type="Proteomes" id="UP000034350">
    <property type="component" value="Unassembled WGS sequence"/>
</dbReference>
<evidence type="ECO:0000313" key="2">
    <source>
        <dbReference type="Proteomes" id="UP000034350"/>
    </source>
</evidence>
<proteinExistence type="predicted"/>
<dbReference type="AlphaFoldDB" id="A0A0F9YRW3"/>
<accession>A0A0F9YRW3</accession>
<gene>
    <name evidence="1" type="ORF">AAJ76_2400039837</name>
</gene>
<sequence>MFILTHYIGFFNQDLKNGKKTNKASVTDLRTQSIFWFFCILSLYIEGKLKKY</sequence>
<keyword evidence="2" id="KW-1185">Reference proteome</keyword>
<reference evidence="1 2" key="1">
    <citation type="journal article" date="2015" name="Environ. Microbiol.">
        <title>Genome analyses suggest the presence of polyploidy and recent human-driven expansions in eight global populations of the honeybee pathogen Nosema ceranae.</title>
        <authorList>
            <person name="Pelin A."/>
            <person name="Selman M."/>
            <person name="Aris-Brosou S."/>
            <person name="Farinelli L."/>
            <person name="Corradi N."/>
        </authorList>
    </citation>
    <scope>NUCLEOTIDE SEQUENCE [LARGE SCALE GENOMIC DNA]</scope>
    <source>
        <strain evidence="1 2">PA08 1199</strain>
    </source>
</reference>
<evidence type="ECO:0000313" key="1">
    <source>
        <dbReference type="EMBL" id="KKO75337.1"/>
    </source>
</evidence>
<dbReference type="VEuPathDB" id="MicrosporidiaDB:AAJ76_2400039837"/>